<evidence type="ECO:0000313" key="3">
    <source>
        <dbReference type="EMBL" id="CAA9386921.1"/>
    </source>
</evidence>
<feature type="transmembrane region" description="Helical" evidence="1">
    <location>
        <begin position="94"/>
        <end position="113"/>
    </location>
</feature>
<feature type="transmembrane region" description="Helical" evidence="1">
    <location>
        <begin position="61"/>
        <end position="82"/>
    </location>
</feature>
<feature type="transmembrane region" description="Helical" evidence="1">
    <location>
        <begin position="234"/>
        <end position="254"/>
    </location>
</feature>
<accession>A0A6J4NMP9</accession>
<dbReference type="InterPro" id="IPR012429">
    <property type="entry name" value="HGSNAT_cat"/>
</dbReference>
<feature type="transmembrane region" description="Helical" evidence="1">
    <location>
        <begin position="119"/>
        <end position="136"/>
    </location>
</feature>
<evidence type="ECO:0000256" key="1">
    <source>
        <dbReference type="SAM" id="Phobius"/>
    </source>
</evidence>
<keyword evidence="1" id="KW-0472">Membrane</keyword>
<gene>
    <name evidence="3" type="ORF">AVDCRST_MAG22-321</name>
</gene>
<proteinExistence type="predicted"/>
<keyword evidence="1" id="KW-1133">Transmembrane helix</keyword>
<evidence type="ECO:0000259" key="2">
    <source>
        <dbReference type="Pfam" id="PF07786"/>
    </source>
</evidence>
<keyword evidence="1" id="KW-0812">Transmembrane</keyword>
<dbReference type="AlphaFoldDB" id="A0A6J4NMP9"/>
<sequence>MIPARAGKGRATERGATKKTGRFWEVDAARGVAILMMVVYHCTYDLYAFGGYDVDAVTGFWARFADATASLFLFLVGVSLAISHARGGGGFRKYLLRGLGVLGYGMVLTAVFLVFGMGIVAFGILHLIGVSIVLSYPFLKLRFTNLALGVAIFATGLYLQAGDPTGSAWLLPFGVVPEGLSMPDYRPLLPWFGVVLVGLFFGNVVYREGRRPAGLPSAAPVAARPLLPMGRNSLAIYLVHQPVIVVLLAALGVVDLNLF</sequence>
<reference evidence="3" key="1">
    <citation type="submission" date="2020-02" db="EMBL/GenBank/DDBJ databases">
        <authorList>
            <person name="Meier V. D."/>
        </authorList>
    </citation>
    <scope>NUCLEOTIDE SEQUENCE</scope>
    <source>
        <strain evidence="3">AVDCRST_MAG22</strain>
    </source>
</reference>
<feature type="transmembrane region" description="Helical" evidence="1">
    <location>
        <begin position="28"/>
        <end position="49"/>
    </location>
</feature>
<dbReference type="EMBL" id="CADCUV010000018">
    <property type="protein sequence ID" value="CAA9386921.1"/>
    <property type="molecule type" value="Genomic_DNA"/>
</dbReference>
<organism evidence="3">
    <name type="scientific">uncultured Rubrobacteraceae bacterium</name>
    <dbReference type="NCBI Taxonomy" id="349277"/>
    <lineage>
        <taxon>Bacteria</taxon>
        <taxon>Bacillati</taxon>
        <taxon>Actinomycetota</taxon>
        <taxon>Rubrobacteria</taxon>
        <taxon>Rubrobacterales</taxon>
        <taxon>Rubrobacteraceae</taxon>
        <taxon>environmental samples</taxon>
    </lineage>
</organism>
<feature type="transmembrane region" description="Helical" evidence="1">
    <location>
        <begin position="188"/>
        <end position="206"/>
    </location>
</feature>
<protein>
    <recommendedName>
        <fullName evidence="2">Heparan-alpha-glucosaminide N-acetyltransferase catalytic domain-containing protein</fullName>
    </recommendedName>
</protein>
<feature type="domain" description="Heparan-alpha-glucosaminide N-acetyltransferase catalytic" evidence="2">
    <location>
        <begin position="22"/>
        <end position="242"/>
    </location>
</feature>
<name>A0A6J4NMP9_9ACTN</name>
<dbReference type="Pfam" id="PF07786">
    <property type="entry name" value="HGSNAT_cat"/>
    <property type="match status" value="1"/>
</dbReference>
<feature type="transmembrane region" description="Helical" evidence="1">
    <location>
        <begin position="143"/>
        <end position="161"/>
    </location>
</feature>